<organism evidence="1">
    <name type="scientific">hydrothermal vent metagenome</name>
    <dbReference type="NCBI Taxonomy" id="652676"/>
    <lineage>
        <taxon>unclassified sequences</taxon>
        <taxon>metagenomes</taxon>
        <taxon>ecological metagenomes</taxon>
    </lineage>
</organism>
<dbReference type="EMBL" id="UOEK01000017">
    <property type="protein sequence ID" value="VAV91745.1"/>
    <property type="molecule type" value="Genomic_DNA"/>
</dbReference>
<name>A0A3B0S9J0_9ZZZZ</name>
<evidence type="ECO:0000313" key="1">
    <source>
        <dbReference type="EMBL" id="VAV91745.1"/>
    </source>
</evidence>
<reference evidence="1" key="1">
    <citation type="submission" date="2018-06" db="EMBL/GenBank/DDBJ databases">
        <authorList>
            <person name="Zhirakovskaya E."/>
        </authorList>
    </citation>
    <scope>NUCLEOTIDE SEQUENCE</scope>
</reference>
<proteinExistence type="predicted"/>
<dbReference type="AlphaFoldDB" id="A0A3B0S9J0"/>
<gene>
    <name evidence="1" type="ORF">MNBD_ACTINO02-3165</name>
</gene>
<protein>
    <submittedName>
        <fullName evidence="1">Uncharacterized protein</fullName>
    </submittedName>
</protein>
<sequence>MATILISLSVIPAANAQYYSYSGHGSVSYGTNGVIYKSQYWVNTEGYGSDHYHKYRHWNYIGWHNVTTYIG</sequence>
<accession>A0A3B0S9J0</accession>